<keyword evidence="3" id="KW-1185">Reference proteome</keyword>
<sequence>MLRVSPAGNQGCGRRDPKPWQRPAELNAVRAPAAKSASHHASPVECGSANVSGSSATSALNASRASPSAKSRSPRASSTWTASTASSRINCGLSTEEPLFAGMRSLSQRCGTCGQPPSWFRPGMTKSGGPAEPQGPFGERSQGASPPGPGTGSGGRDGPGSGPLSPPNATLLPVSNDPRRPVRARARASSLDWCASSLAVWHGTPGSPQDGPRGSAAPMRPVRSSFPSLRSQLRRWLRPSPKRAERSPRR</sequence>
<gene>
    <name evidence="2" type="ORF">SA2016_0948</name>
</gene>
<feature type="compositionally biased region" description="Low complexity" evidence="1">
    <location>
        <begin position="62"/>
        <end position="88"/>
    </location>
</feature>
<evidence type="ECO:0000313" key="3">
    <source>
        <dbReference type="Proteomes" id="UP000070134"/>
    </source>
</evidence>
<dbReference type="Proteomes" id="UP000070134">
    <property type="component" value="Chromosome"/>
</dbReference>
<feature type="compositionally biased region" description="Gly residues" evidence="1">
    <location>
        <begin position="150"/>
        <end position="161"/>
    </location>
</feature>
<proteinExistence type="predicted"/>
<feature type="region of interest" description="Disordered" evidence="1">
    <location>
        <begin position="111"/>
        <end position="188"/>
    </location>
</feature>
<feature type="region of interest" description="Disordered" evidence="1">
    <location>
        <begin position="200"/>
        <end position="250"/>
    </location>
</feature>
<reference evidence="2 3" key="1">
    <citation type="submission" date="2016-02" db="EMBL/GenBank/DDBJ databases">
        <title>Complete genome of Sinomonas atrocyanea KCTC 3377.</title>
        <authorList>
            <person name="Kim K.M."/>
        </authorList>
    </citation>
    <scope>NUCLEOTIDE SEQUENCE [LARGE SCALE GENOMIC DNA]</scope>
    <source>
        <strain evidence="2 3">KCTC 3377</strain>
    </source>
</reference>
<dbReference type="KEGG" id="satk:SA2016_0948"/>
<feature type="compositionally biased region" description="Basic residues" evidence="1">
    <location>
        <begin position="232"/>
        <end position="241"/>
    </location>
</feature>
<accession>A0A126ZX07</accession>
<evidence type="ECO:0000313" key="2">
    <source>
        <dbReference type="EMBL" id="AMM31633.1"/>
    </source>
</evidence>
<feature type="region of interest" description="Disordered" evidence="1">
    <location>
        <begin position="1"/>
        <end position="91"/>
    </location>
</feature>
<evidence type="ECO:0000256" key="1">
    <source>
        <dbReference type="SAM" id="MobiDB-lite"/>
    </source>
</evidence>
<protein>
    <submittedName>
        <fullName evidence="2">Uncharacterized protein</fullName>
    </submittedName>
</protein>
<name>A0A126ZX07_9MICC</name>
<dbReference type="AlphaFoldDB" id="A0A126ZX07"/>
<organism evidence="2 3">
    <name type="scientific">Sinomonas atrocyanea</name>
    <dbReference type="NCBI Taxonomy" id="37927"/>
    <lineage>
        <taxon>Bacteria</taxon>
        <taxon>Bacillati</taxon>
        <taxon>Actinomycetota</taxon>
        <taxon>Actinomycetes</taxon>
        <taxon>Micrococcales</taxon>
        <taxon>Micrococcaceae</taxon>
        <taxon>Sinomonas</taxon>
    </lineage>
</organism>
<feature type="compositionally biased region" description="Polar residues" evidence="1">
    <location>
        <begin position="49"/>
        <end position="61"/>
    </location>
</feature>
<feature type="compositionally biased region" description="Low complexity" evidence="1">
    <location>
        <begin position="31"/>
        <end position="43"/>
    </location>
</feature>
<dbReference type="EMBL" id="CP014518">
    <property type="protein sequence ID" value="AMM31633.1"/>
    <property type="molecule type" value="Genomic_DNA"/>
</dbReference>